<sequence>MQEEGLQPDRVTLGGVLNACVSVVALKEGRDTHERIIQRGWESDVFLMSSLVDMYAKSGSMEDACNALKKMPSCDVVTLDAMIFGYAKCGQGQKALELFQQMQQEGLQPTHHFCGCAEFMCQFNFT</sequence>
<evidence type="ECO:0000256" key="2">
    <source>
        <dbReference type="PROSITE-ProRule" id="PRU00708"/>
    </source>
</evidence>
<evidence type="ECO:0000256" key="1">
    <source>
        <dbReference type="ARBA" id="ARBA00022737"/>
    </source>
</evidence>
<reference evidence="3 4" key="1">
    <citation type="submission" date="2024-02" db="EMBL/GenBank/DDBJ databases">
        <authorList>
            <consortium name="ELIXIR-Norway"/>
            <consortium name="Elixir Norway"/>
        </authorList>
    </citation>
    <scope>NUCLEOTIDE SEQUENCE [LARGE SCALE GENOMIC DNA]</scope>
</reference>
<evidence type="ECO:0000313" key="3">
    <source>
        <dbReference type="EMBL" id="CAK9269473.1"/>
    </source>
</evidence>
<evidence type="ECO:0008006" key="5">
    <source>
        <dbReference type="Google" id="ProtNLM"/>
    </source>
</evidence>
<evidence type="ECO:0000313" key="4">
    <source>
        <dbReference type="Proteomes" id="UP001497444"/>
    </source>
</evidence>
<keyword evidence="1" id="KW-0677">Repeat</keyword>
<organism evidence="3 4">
    <name type="scientific">Sphagnum jensenii</name>
    <dbReference type="NCBI Taxonomy" id="128206"/>
    <lineage>
        <taxon>Eukaryota</taxon>
        <taxon>Viridiplantae</taxon>
        <taxon>Streptophyta</taxon>
        <taxon>Embryophyta</taxon>
        <taxon>Bryophyta</taxon>
        <taxon>Sphagnophytina</taxon>
        <taxon>Sphagnopsida</taxon>
        <taxon>Sphagnales</taxon>
        <taxon>Sphagnaceae</taxon>
        <taxon>Sphagnum</taxon>
    </lineage>
</organism>
<dbReference type="Pfam" id="PF13041">
    <property type="entry name" value="PPR_2"/>
    <property type="match status" value="1"/>
</dbReference>
<proteinExistence type="predicted"/>
<dbReference type="EMBL" id="OZ020097">
    <property type="protein sequence ID" value="CAK9269473.1"/>
    <property type="molecule type" value="Genomic_DNA"/>
</dbReference>
<dbReference type="Gene3D" id="1.25.40.10">
    <property type="entry name" value="Tetratricopeptide repeat domain"/>
    <property type="match status" value="1"/>
</dbReference>
<dbReference type="InterPro" id="IPR002885">
    <property type="entry name" value="PPR_rpt"/>
</dbReference>
<feature type="repeat" description="PPR" evidence="2">
    <location>
        <begin position="75"/>
        <end position="109"/>
    </location>
</feature>
<dbReference type="PANTHER" id="PTHR47926">
    <property type="entry name" value="PENTATRICOPEPTIDE REPEAT-CONTAINING PROTEIN"/>
    <property type="match status" value="1"/>
</dbReference>
<dbReference type="Proteomes" id="UP001497444">
    <property type="component" value="Chromosome 2"/>
</dbReference>
<gene>
    <name evidence="3" type="ORF">CSSPJE1EN1_LOCUS14951</name>
</gene>
<name>A0ABP0WV01_9BRYO</name>
<dbReference type="InterPro" id="IPR046960">
    <property type="entry name" value="PPR_At4g14850-like_plant"/>
</dbReference>
<dbReference type="PROSITE" id="PS51375">
    <property type="entry name" value="PPR"/>
    <property type="match status" value="1"/>
</dbReference>
<accession>A0ABP0WV01</accession>
<dbReference type="NCBIfam" id="TIGR00756">
    <property type="entry name" value="PPR"/>
    <property type="match status" value="2"/>
</dbReference>
<dbReference type="InterPro" id="IPR011990">
    <property type="entry name" value="TPR-like_helical_dom_sf"/>
</dbReference>
<protein>
    <recommendedName>
        <fullName evidence="5">Pentatricopeptide repeat-containing protein</fullName>
    </recommendedName>
</protein>
<keyword evidence="4" id="KW-1185">Reference proteome</keyword>